<name>A0AA36DR23_CYLNA</name>
<organism evidence="1 2">
    <name type="scientific">Cylicocyclus nassatus</name>
    <name type="common">Nematode worm</name>
    <dbReference type="NCBI Taxonomy" id="53992"/>
    <lineage>
        <taxon>Eukaryota</taxon>
        <taxon>Metazoa</taxon>
        <taxon>Ecdysozoa</taxon>
        <taxon>Nematoda</taxon>
        <taxon>Chromadorea</taxon>
        <taxon>Rhabditida</taxon>
        <taxon>Rhabditina</taxon>
        <taxon>Rhabditomorpha</taxon>
        <taxon>Strongyloidea</taxon>
        <taxon>Strongylidae</taxon>
        <taxon>Cylicocyclus</taxon>
    </lineage>
</organism>
<evidence type="ECO:0000313" key="1">
    <source>
        <dbReference type="EMBL" id="CAJ0591194.1"/>
    </source>
</evidence>
<evidence type="ECO:0000313" key="2">
    <source>
        <dbReference type="Proteomes" id="UP001176961"/>
    </source>
</evidence>
<reference evidence="1" key="1">
    <citation type="submission" date="2023-07" db="EMBL/GenBank/DDBJ databases">
        <authorList>
            <consortium name="CYATHOMIX"/>
        </authorList>
    </citation>
    <scope>NUCLEOTIDE SEQUENCE</scope>
    <source>
        <strain evidence="1">N/A</strain>
    </source>
</reference>
<gene>
    <name evidence="1" type="ORF">CYNAS_LOCUS3177</name>
</gene>
<protein>
    <submittedName>
        <fullName evidence="1">Uncharacterized protein</fullName>
    </submittedName>
</protein>
<keyword evidence="2" id="KW-1185">Reference proteome</keyword>
<dbReference type="InterPro" id="IPR037027">
    <property type="entry name" value="YqgF/RNaseH-like_dom_sf"/>
</dbReference>
<dbReference type="GO" id="GO:0006139">
    <property type="term" value="P:nucleobase-containing compound metabolic process"/>
    <property type="evidence" value="ECO:0007669"/>
    <property type="project" value="InterPro"/>
</dbReference>
<comment type="caution">
    <text evidence="1">The sequence shown here is derived from an EMBL/GenBank/DDBJ whole genome shotgun (WGS) entry which is preliminary data.</text>
</comment>
<accession>A0AA36DR23</accession>
<dbReference type="AlphaFoldDB" id="A0AA36DR23"/>
<sequence>MPHDPCVYNQSPHFSRGPAQNLQKLDQIEAGSHIQSFPSFREDEDFNRQGNVRVMGIVYSTNMDAASFVVLVDQDGAVIDYCRMVHFTKPGFGPQAQLKKFVERRRPHVLRHSRLSPAG</sequence>
<dbReference type="Proteomes" id="UP001176961">
    <property type="component" value="Unassembled WGS sequence"/>
</dbReference>
<proteinExistence type="predicted"/>
<dbReference type="Gene3D" id="3.30.420.140">
    <property type="entry name" value="YqgF/RNase H-like domain"/>
    <property type="match status" value="1"/>
</dbReference>
<dbReference type="EMBL" id="CATQJL010000001">
    <property type="protein sequence ID" value="CAJ0591194.1"/>
    <property type="molecule type" value="Genomic_DNA"/>
</dbReference>